<keyword evidence="10" id="KW-1185">Reference proteome</keyword>
<accession>A0A4P6K3Z4</accession>
<feature type="transmembrane region" description="Helical" evidence="7">
    <location>
        <begin position="60"/>
        <end position="84"/>
    </location>
</feature>
<dbReference type="PANTHER" id="PTHR32243:SF18">
    <property type="entry name" value="INNER MEMBRANE ABC TRANSPORTER PERMEASE PROTEIN YCJP"/>
    <property type="match status" value="1"/>
</dbReference>
<dbReference type="OrthoDB" id="153186at2"/>
<feature type="domain" description="ABC transmembrane type-1" evidence="8">
    <location>
        <begin position="122"/>
        <end position="315"/>
    </location>
</feature>
<dbReference type="SUPFAM" id="SSF161098">
    <property type="entry name" value="MetI-like"/>
    <property type="match status" value="1"/>
</dbReference>
<evidence type="ECO:0000259" key="8">
    <source>
        <dbReference type="PROSITE" id="PS50928"/>
    </source>
</evidence>
<dbReference type="AlphaFoldDB" id="A0A4P6K3Z4"/>
<comment type="similarity">
    <text evidence="7">Belongs to the binding-protein-dependent transport system permease family.</text>
</comment>
<evidence type="ECO:0000256" key="4">
    <source>
        <dbReference type="ARBA" id="ARBA00022692"/>
    </source>
</evidence>
<evidence type="ECO:0000256" key="2">
    <source>
        <dbReference type="ARBA" id="ARBA00022448"/>
    </source>
</evidence>
<dbReference type="EMBL" id="CP035758">
    <property type="protein sequence ID" value="QBD82997.1"/>
    <property type="molecule type" value="Genomic_DNA"/>
</dbReference>
<sequence>MQNFSWSLLSCLSSLVATMYSWEGSICMDSSKQATLPDKKAWPAGLAHPARQAMSLQRRILLYAQWLALLVFLLWTLFPLYWLISTSLKENNEILTSPPSLFPRHLSLAGYQYFFANFTAFLFNSVVVTLGSTLIALVVGTLAAYSLSRFRFPKFIFGLVWILILIIRMTIPVAFIIPLYQILKGLGLYNTLLGLIIAYTLTSLPFVIWLMVSFFSEVPQEIDEMGLVDGGSYLKVFSRIVLPLVAPGLAASAIMAMLFTWNDLLFGLFLTANEQAMTLPVSIVSFITQYATLWSQLASGGVVAIVPMVILIMFIQRYLVHGLTAGAIK</sequence>
<evidence type="ECO:0000256" key="1">
    <source>
        <dbReference type="ARBA" id="ARBA00004651"/>
    </source>
</evidence>
<dbReference type="InterPro" id="IPR050901">
    <property type="entry name" value="BP-dep_ABC_trans_perm"/>
</dbReference>
<comment type="subcellular location">
    <subcellularLocation>
        <location evidence="1 7">Cell membrane</location>
        <topology evidence="1 7">Multi-pass membrane protein</topology>
    </subcellularLocation>
</comment>
<evidence type="ECO:0000256" key="7">
    <source>
        <dbReference type="RuleBase" id="RU363032"/>
    </source>
</evidence>
<evidence type="ECO:0000313" key="10">
    <source>
        <dbReference type="Proteomes" id="UP000290365"/>
    </source>
</evidence>
<name>A0A4P6K3Z4_KTERU</name>
<dbReference type="PROSITE" id="PS50928">
    <property type="entry name" value="ABC_TM1"/>
    <property type="match status" value="1"/>
</dbReference>
<dbReference type="CDD" id="cd06261">
    <property type="entry name" value="TM_PBP2"/>
    <property type="match status" value="1"/>
</dbReference>
<dbReference type="GO" id="GO:0055085">
    <property type="term" value="P:transmembrane transport"/>
    <property type="evidence" value="ECO:0007669"/>
    <property type="project" value="InterPro"/>
</dbReference>
<feature type="transmembrane region" description="Helical" evidence="7">
    <location>
        <begin position="236"/>
        <end position="261"/>
    </location>
</feature>
<feature type="transmembrane region" description="Helical" evidence="7">
    <location>
        <begin position="192"/>
        <end position="215"/>
    </location>
</feature>
<feature type="transmembrane region" description="Helical" evidence="7">
    <location>
        <begin position="293"/>
        <end position="315"/>
    </location>
</feature>
<keyword evidence="3" id="KW-1003">Cell membrane</keyword>
<evidence type="ECO:0000256" key="6">
    <source>
        <dbReference type="ARBA" id="ARBA00023136"/>
    </source>
</evidence>
<dbReference type="PANTHER" id="PTHR32243">
    <property type="entry name" value="MALTOSE TRANSPORT SYSTEM PERMEASE-RELATED"/>
    <property type="match status" value="1"/>
</dbReference>
<dbReference type="KEGG" id="kbs:EPA93_46365"/>
<feature type="transmembrane region" description="Helical" evidence="7">
    <location>
        <begin position="121"/>
        <end position="143"/>
    </location>
</feature>
<reference evidence="9 10" key="1">
    <citation type="submission" date="2019-01" db="EMBL/GenBank/DDBJ databases">
        <title>Ktedonosporobacter rubrisoli SCAWS-G2.</title>
        <authorList>
            <person name="Huang Y."/>
            <person name="Yan B."/>
        </authorList>
    </citation>
    <scope>NUCLEOTIDE SEQUENCE [LARGE SCALE GENOMIC DNA]</scope>
    <source>
        <strain evidence="9 10">SCAWS-G2</strain>
    </source>
</reference>
<keyword evidence="5 7" id="KW-1133">Transmembrane helix</keyword>
<dbReference type="Pfam" id="PF00528">
    <property type="entry name" value="BPD_transp_1"/>
    <property type="match status" value="1"/>
</dbReference>
<gene>
    <name evidence="9" type="ORF">EPA93_46365</name>
</gene>
<organism evidence="9 10">
    <name type="scientific">Ktedonosporobacter rubrisoli</name>
    <dbReference type="NCBI Taxonomy" id="2509675"/>
    <lineage>
        <taxon>Bacteria</taxon>
        <taxon>Bacillati</taxon>
        <taxon>Chloroflexota</taxon>
        <taxon>Ktedonobacteria</taxon>
        <taxon>Ktedonobacterales</taxon>
        <taxon>Ktedonosporobacteraceae</taxon>
        <taxon>Ktedonosporobacter</taxon>
    </lineage>
</organism>
<dbReference type="Gene3D" id="1.10.3720.10">
    <property type="entry name" value="MetI-like"/>
    <property type="match status" value="1"/>
</dbReference>
<evidence type="ECO:0000256" key="5">
    <source>
        <dbReference type="ARBA" id="ARBA00022989"/>
    </source>
</evidence>
<feature type="transmembrane region" description="Helical" evidence="7">
    <location>
        <begin position="155"/>
        <end position="180"/>
    </location>
</feature>
<proteinExistence type="inferred from homology"/>
<evidence type="ECO:0000256" key="3">
    <source>
        <dbReference type="ARBA" id="ARBA00022475"/>
    </source>
</evidence>
<dbReference type="Proteomes" id="UP000290365">
    <property type="component" value="Chromosome"/>
</dbReference>
<keyword evidence="6 7" id="KW-0472">Membrane</keyword>
<dbReference type="GO" id="GO:0005886">
    <property type="term" value="C:plasma membrane"/>
    <property type="evidence" value="ECO:0007669"/>
    <property type="project" value="UniProtKB-SubCell"/>
</dbReference>
<protein>
    <submittedName>
        <fullName evidence="9">Carbohydrate ABC transporter permease</fullName>
    </submittedName>
</protein>
<evidence type="ECO:0000313" key="9">
    <source>
        <dbReference type="EMBL" id="QBD82997.1"/>
    </source>
</evidence>
<keyword evidence="2 7" id="KW-0813">Transport</keyword>
<dbReference type="InterPro" id="IPR035906">
    <property type="entry name" value="MetI-like_sf"/>
</dbReference>
<keyword evidence="4 7" id="KW-0812">Transmembrane</keyword>
<dbReference type="InterPro" id="IPR000515">
    <property type="entry name" value="MetI-like"/>
</dbReference>